<proteinExistence type="predicted"/>
<evidence type="ECO:0000313" key="1">
    <source>
        <dbReference type="EMBL" id="AKJ19961.1"/>
    </source>
</evidence>
<protein>
    <submittedName>
        <fullName evidence="1">Uncharacterized protein</fullName>
    </submittedName>
</protein>
<accession>A0A0G3B1D8</accession>
<geneLocation type="plasmid" evidence="1">
    <name>pF8475</name>
</geneLocation>
<geneLocation type="plasmid" evidence="2">
    <name>p109/9</name>
</geneLocation>
<dbReference type="AlphaFoldDB" id="A0A0G3B1D8"/>
<dbReference type="EMBL" id="KP899805">
    <property type="protein sequence ID" value="AKJ20158.1"/>
    <property type="molecule type" value="Genomic_DNA"/>
</dbReference>
<name>A0A0G3B1D8_SALTM</name>
<evidence type="ECO:0000313" key="2">
    <source>
        <dbReference type="EMBL" id="AKJ20158.1"/>
    </source>
</evidence>
<organism evidence="1">
    <name type="scientific">Salmonella typhimurium</name>
    <dbReference type="NCBI Taxonomy" id="90371"/>
    <lineage>
        <taxon>Bacteria</taxon>
        <taxon>Pseudomonadati</taxon>
        <taxon>Pseudomonadota</taxon>
        <taxon>Gammaproteobacteria</taxon>
        <taxon>Enterobacterales</taxon>
        <taxon>Enterobacteriaceae</taxon>
        <taxon>Salmonella</taxon>
    </lineage>
</organism>
<reference evidence="1" key="1">
    <citation type="submission" date="2015-03" db="EMBL/GenBank/DDBJ databases">
        <title>Complete genome sequences of four Salmonella Typhimurium IncHI1 plasmids and their characteristics.</title>
        <authorList>
            <person name="Kubasova T."/>
            <person name="Matiasovicova J."/>
            <person name="Cejkova D."/>
            <person name="Sekelova Z."/>
            <person name="Polansky O."/>
            <person name="Medvecky M."/>
            <person name="Rychlik I."/>
            <person name="Juricova H."/>
        </authorList>
    </citation>
    <scope>NUCLEOTIDE SEQUENCE</scope>
    <source>
        <strain evidence="2">109/9</strain>
        <strain evidence="1">F8475</strain>
        <plasmid evidence="2">p109/9</plasmid>
        <plasmid evidence="1">pF8475</plasmid>
    </source>
</reference>
<keyword evidence="1" id="KW-0614">Plasmid</keyword>
<dbReference type="EMBL" id="KP899804">
    <property type="protein sequence ID" value="AKJ19961.1"/>
    <property type="molecule type" value="Genomic_DNA"/>
</dbReference>
<sequence>MLECSHSKRGELTMPKYLLPAELAEIVCGLLVQPALLNELKTPATHKAFMQDIGELVAKHCGGQIDGVIMPEVRDEDSQADYLTSPDETPYIVVSPGQDMHSLTDNVWRHHARDGWLDHIKGSVEESPDELPTHKECAVRRYTLQRLLLQEETSHANLPVQVVRMCEYSTDDVEQTDSSAEFNVTMALGGHAMLAVKDTDSRLVMALTLLIENGVPSVHVNAGDTDPSVLHIRAAHGGLVLSTDSLNHDFSISPSDQYTYGRPGLLLKAAY</sequence>